<dbReference type="KEGG" id="vg:79513903"/>
<proteinExistence type="predicted"/>
<protein>
    <submittedName>
        <fullName evidence="1">Uncharacterized protein</fullName>
    </submittedName>
</protein>
<evidence type="ECO:0000313" key="1">
    <source>
        <dbReference type="EMBL" id="AXC34255.1"/>
    </source>
</evidence>
<dbReference type="RefSeq" id="YP_010731726.1">
    <property type="nucleotide sequence ID" value="NC_072811.1"/>
</dbReference>
<keyword evidence="2" id="KW-1185">Reference proteome</keyword>
<name>A0A2Z5H3C0_9CAUD</name>
<dbReference type="GeneID" id="79513903"/>
<evidence type="ECO:0000313" key="2">
    <source>
        <dbReference type="Proteomes" id="UP000252726"/>
    </source>
</evidence>
<organism evidence="1 2">
    <name type="scientific">Escherichia phage Halfdan</name>
    <dbReference type="NCBI Taxonomy" id="2234092"/>
    <lineage>
        <taxon>Viruses</taxon>
        <taxon>Duplodnaviria</taxon>
        <taxon>Heunggongvirae</taxon>
        <taxon>Uroviricota</taxon>
        <taxon>Caudoviricetes</taxon>
        <taxon>Halfdanvirus</taxon>
        <taxon>Halfdanvirus halfdan</taxon>
    </lineage>
</organism>
<dbReference type="Proteomes" id="UP000252726">
    <property type="component" value="Segment"/>
</dbReference>
<dbReference type="EMBL" id="MH362766">
    <property type="protein sequence ID" value="AXC34255.1"/>
    <property type="molecule type" value="Genomic_DNA"/>
</dbReference>
<reference evidence="2" key="1">
    <citation type="submission" date="2018-05" db="EMBL/GenBank/DDBJ databases">
        <title>Exploring Bacteriophages for Innovative Applications.</title>
        <authorList>
            <person name="Olsen N.S."/>
            <person name="Kot W."/>
            <person name="Hansen L.H."/>
        </authorList>
    </citation>
    <scope>NUCLEOTIDE SEQUENCE [LARGE SCALE GENOMIC DNA]</scope>
</reference>
<accession>A0A2Z5H3C0</accession>
<sequence>MSVSEFVQPDFTTQTAANYKSAIDNSIAVLAETGRQFAPREMATVGMGIAIEAGLLMDGSVIMGTNVTGIGAPSANPRIDRVYLDLNDRTYHRVVGTEAATPTPPAIPFGVFPICQISLEPDDTAILNAMITDERTFVMAPVALIQGGYTSVVDPTGLLRILIGSPGIDHRIILRTHTADSGSSVLVQNSDGVAVFKVDGAGNVVAKGTITPSGTP</sequence>